<organism evidence="2 3">
    <name type="scientific">Helicobacter pylori SouthAfrica50</name>
    <dbReference type="NCBI Taxonomy" id="1352357"/>
    <lineage>
        <taxon>Bacteria</taxon>
        <taxon>Pseudomonadati</taxon>
        <taxon>Campylobacterota</taxon>
        <taxon>Epsilonproteobacteria</taxon>
        <taxon>Campylobacterales</taxon>
        <taxon>Helicobacteraceae</taxon>
        <taxon>Helicobacter</taxon>
    </lineage>
</organism>
<dbReference type="InterPro" id="IPR036034">
    <property type="entry name" value="PDZ_sf"/>
</dbReference>
<dbReference type="Gene3D" id="2.30.42.10">
    <property type="match status" value="1"/>
</dbReference>
<sequence>MRLSDDVQGVLVSQVNENSPAEQAGFRQGNIITRIEDIEIKSVTDFNHALEKYKGKPKRFLVLDLNQGYRLILVK</sequence>
<dbReference type="InterPro" id="IPR001478">
    <property type="entry name" value="PDZ"/>
</dbReference>
<evidence type="ECO:0000259" key="1">
    <source>
        <dbReference type="Pfam" id="PF13180"/>
    </source>
</evidence>
<accession>T2S937</accession>
<evidence type="ECO:0000313" key="2">
    <source>
        <dbReference type="EMBL" id="EQD89097.1"/>
    </source>
</evidence>
<dbReference type="SUPFAM" id="SSF50156">
    <property type="entry name" value="PDZ domain-like"/>
    <property type="match status" value="1"/>
</dbReference>
<dbReference type="Pfam" id="PF13180">
    <property type="entry name" value="PDZ_2"/>
    <property type="match status" value="1"/>
</dbReference>
<proteinExistence type="predicted"/>
<dbReference type="PATRIC" id="fig|1352357.3.peg.1388"/>
<name>T2S937_HELPX</name>
<comment type="caution">
    <text evidence="2">The sequence shown here is derived from an EMBL/GenBank/DDBJ whole genome shotgun (WGS) entry which is preliminary data.</text>
</comment>
<reference evidence="2 3" key="1">
    <citation type="journal article" date="2013" name="Genome Announc.">
        <title>Genome Sequences of Three hpAfrica2 Strains of Helicobacter pylori.</title>
        <authorList>
            <person name="Duncan S.S."/>
            <person name="Bertoli M.T."/>
            <person name="Kersulyte D."/>
            <person name="Valk P.L."/>
            <person name="Tamma S."/>
            <person name="Segal I."/>
            <person name="McClain M.S."/>
            <person name="Cover T.L."/>
            <person name="Berg D.E."/>
        </authorList>
    </citation>
    <scope>NUCLEOTIDE SEQUENCE [LARGE SCALE GENOMIC DNA]</scope>
    <source>
        <strain evidence="2 3">SouthAfrica50</strain>
    </source>
</reference>
<feature type="domain" description="PDZ" evidence="1">
    <location>
        <begin position="3"/>
        <end position="56"/>
    </location>
</feature>
<evidence type="ECO:0000313" key="3">
    <source>
        <dbReference type="Proteomes" id="UP000015816"/>
    </source>
</evidence>
<protein>
    <recommendedName>
        <fullName evidence="1">PDZ domain-containing protein</fullName>
    </recommendedName>
</protein>
<dbReference type="AlphaFoldDB" id="T2S937"/>
<dbReference type="EMBL" id="AVNI01000002">
    <property type="protein sequence ID" value="EQD89097.1"/>
    <property type="molecule type" value="Genomic_DNA"/>
</dbReference>
<gene>
    <name evidence="2" type="ORF">HPSA50_1419</name>
</gene>
<dbReference type="Proteomes" id="UP000015816">
    <property type="component" value="Unassembled WGS sequence"/>
</dbReference>